<keyword evidence="6" id="KW-0464">Manganese</keyword>
<dbReference type="EMBL" id="JWLZ01000229">
    <property type="protein sequence ID" value="KHT57934.1"/>
    <property type="molecule type" value="Genomic_DNA"/>
</dbReference>
<dbReference type="CDD" id="cd03884">
    <property type="entry name" value="M20_bAS"/>
    <property type="match status" value="1"/>
</dbReference>
<gene>
    <name evidence="9" type="ORF">RJ45_26125</name>
</gene>
<dbReference type="InterPro" id="IPR010158">
    <property type="entry name" value="Amidase_Cbmase"/>
</dbReference>
<keyword evidence="4 7" id="KW-0479">Metal-binding</keyword>
<dbReference type="InterPro" id="IPR036264">
    <property type="entry name" value="Bact_exopeptidase_dim_dom"/>
</dbReference>
<feature type="binding site" evidence="8">
    <location>
        <position position="280"/>
    </location>
    <ligand>
        <name>allantoate</name>
        <dbReference type="ChEBI" id="CHEBI:17536"/>
    </ligand>
</feature>
<evidence type="ECO:0000256" key="6">
    <source>
        <dbReference type="ARBA" id="ARBA00023211"/>
    </source>
</evidence>
<dbReference type="SUPFAM" id="SSF53187">
    <property type="entry name" value="Zn-dependent exopeptidases"/>
    <property type="match status" value="1"/>
</dbReference>
<protein>
    <submittedName>
        <fullName evidence="9">Allantoate amidohydrolase</fullName>
    </submittedName>
</protein>
<name>A0A0B9FPE4_9GAMM</name>
<sequence>MTGLKESASLTWEWLEEIARCSQTADPDREGVTRLCASDEHRQANDKLRQWMLAAGMQVRMDNAANLIGRYPSAAPDAKTLIFGSHQDTVPNGGKYDGILGVIAPLALVHYFNQNQIAFPYHIDVIAFSDEEGTRFQSTLLGSKAISGTFEPAMLDAVDAQGTTMRQALEQFGCRPELISHDAYQPEEVLGFVELHIEQGPQLEQADLPVGVVSAITGIERHTLSIKGKAGHAGTVPMNMRQDALVGATQVIHYFDQLCKGQDDLVGVVGKIENFPNGVNVIPQQTDITIELRSPNDASRLAARSTLLAKIAQIMADYDLGYEHQLIYQQAAVTCSESLSSMLAQATSAVGIEPVQLFSGAGHDGLAVTHLTDIAMLFMRCKNGVSHHPDEAITQADLLSALDVLQQFCLLLKGDSTRS</sequence>
<evidence type="ECO:0000256" key="1">
    <source>
        <dbReference type="ARBA" id="ARBA00001936"/>
    </source>
</evidence>
<evidence type="ECO:0000256" key="8">
    <source>
        <dbReference type="PIRSR" id="PIRSR001235-2"/>
    </source>
</evidence>
<dbReference type="GO" id="GO:0046872">
    <property type="term" value="F:metal ion binding"/>
    <property type="evidence" value="ECO:0007669"/>
    <property type="project" value="UniProtKB-KW"/>
</dbReference>
<evidence type="ECO:0000256" key="5">
    <source>
        <dbReference type="ARBA" id="ARBA00022801"/>
    </source>
</evidence>
<feature type="binding site" evidence="7">
    <location>
        <position position="97"/>
    </location>
    <ligand>
        <name>Zn(2+)</name>
        <dbReference type="ChEBI" id="CHEBI:29105"/>
        <label>1</label>
    </ligand>
</feature>
<keyword evidence="5 9" id="KW-0378">Hydrolase</keyword>
<organism evidence="9 10">
    <name type="scientific">Photobacterium gaetbulicola</name>
    <dbReference type="NCBI Taxonomy" id="1295392"/>
    <lineage>
        <taxon>Bacteria</taxon>
        <taxon>Pseudomonadati</taxon>
        <taxon>Pseudomonadota</taxon>
        <taxon>Gammaproteobacteria</taxon>
        <taxon>Vibrionales</taxon>
        <taxon>Vibrionaceae</taxon>
        <taxon>Photobacterium</taxon>
    </lineage>
</organism>
<dbReference type="SUPFAM" id="SSF55031">
    <property type="entry name" value="Bacterial exopeptidase dimerisation domain"/>
    <property type="match status" value="1"/>
</dbReference>
<dbReference type="PANTHER" id="PTHR32494">
    <property type="entry name" value="ALLANTOATE DEIMINASE-RELATED"/>
    <property type="match status" value="1"/>
</dbReference>
<evidence type="ECO:0000256" key="4">
    <source>
        <dbReference type="ARBA" id="ARBA00022723"/>
    </source>
</evidence>
<dbReference type="Pfam" id="PF01546">
    <property type="entry name" value="Peptidase_M20"/>
    <property type="match status" value="1"/>
</dbReference>
<dbReference type="Gene3D" id="3.30.70.360">
    <property type="match status" value="1"/>
</dbReference>
<evidence type="ECO:0000313" key="9">
    <source>
        <dbReference type="EMBL" id="KHT57934.1"/>
    </source>
</evidence>
<comment type="cofactor">
    <cofactor evidence="7">
        <name>Zn(2+)</name>
        <dbReference type="ChEBI" id="CHEBI:29105"/>
    </cofactor>
    <text evidence="7">Binds 2 Zn(2+) ions per subunit.</text>
</comment>
<dbReference type="GO" id="GO:0016813">
    <property type="term" value="F:hydrolase activity, acting on carbon-nitrogen (but not peptide) bonds, in linear amidines"/>
    <property type="evidence" value="ECO:0007669"/>
    <property type="project" value="InterPro"/>
</dbReference>
<dbReference type="PIRSF" id="PIRSF001235">
    <property type="entry name" value="Amidase_carbamoylase"/>
    <property type="match status" value="1"/>
</dbReference>
<accession>A0A0B9FPE4</accession>
<evidence type="ECO:0000256" key="2">
    <source>
        <dbReference type="ARBA" id="ARBA00006153"/>
    </source>
</evidence>
<evidence type="ECO:0000256" key="3">
    <source>
        <dbReference type="ARBA" id="ARBA00011738"/>
    </source>
</evidence>
<feature type="binding site" evidence="8">
    <location>
        <position position="221"/>
    </location>
    <ligand>
        <name>allantoate</name>
        <dbReference type="ChEBI" id="CHEBI:17536"/>
    </ligand>
</feature>
<feature type="binding site" evidence="7">
    <location>
        <position position="86"/>
    </location>
    <ligand>
        <name>Zn(2+)</name>
        <dbReference type="ChEBI" id="CHEBI:29105"/>
        <label>1</label>
    </ligand>
</feature>
<feature type="binding site" evidence="7">
    <location>
        <position position="97"/>
    </location>
    <ligand>
        <name>Zn(2+)</name>
        <dbReference type="ChEBI" id="CHEBI:29105"/>
        <label>2</label>
    </ligand>
</feature>
<evidence type="ECO:0000256" key="7">
    <source>
        <dbReference type="PIRSR" id="PIRSR001235-1"/>
    </source>
</evidence>
<proteinExistence type="inferred from homology"/>
<dbReference type="NCBIfam" id="TIGR01879">
    <property type="entry name" value="hydantase"/>
    <property type="match status" value="1"/>
</dbReference>
<feature type="binding site" evidence="8">
    <location>
        <position position="293"/>
    </location>
    <ligand>
        <name>allantoate</name>
        <dbReference type="ChEBI" id="CHEBI:17536"/>
    </ligand>
</feature>
<feature type="binding site" evidence="7">
    <location>
        <position position="196"/>
    </location>
    <ligand>
        <name>Zn(2+)</name>
        <dbReference type="ChEBI" id="CHEBI:29105"/>
        <label>1</label>
    </ligand>
</feature>
<dbReference type="Proteomes" id="UP000031278">
    <property type="component" value="Unassembled WGS sequence"/>
</dbReference>
<dbReference type="NCBIfam" id="NF006775">
    <property type="entry name" value="PRK09290.2-5"/>
    <property type="match status" value="1"/>
</dbReference>
<dbReference type="AlphaFoldDB" id="A0A0B9FPE4"/>
<dbReference type="Gene3D" id="3.40.630.10">
    <property type="entry name" value="Zn peptidases"/>
    <property type="match status" value="1"/>
</dbReference>
<keyword evidence="7" id="KW-0862">Zinc</keyword>
<dbReference type="PANTHER" id="PTHR32494:SF19">
    <property type="entry name" value="ALLANTOATE DEIMINASE-RELATED"/>
    <property type="match status" value="1"/>
</dbReference>
<evidence type="ECO:0000313" key="10">
    <source>
        <dbReference type="Proteomes" id="UP000031278"/>
    </source>
</evidence>
<comment type="similarity">
    <text evidence="2">Belongs to the peptidase M20 family.</text>
</comment>
<dbReference type="InterPro" id="IPR002933">
    <property type="entry name" value="Peptidase_M20"/>
</dbReference>
<comment type="caution">
    <text evidence="9">The sequence shown here is derived from an EMBL/GenBank/DDBJ whole genome shotgun (WGS) entry which is preliminary data.</text>
</comment>
<comment type="subunit">
    <text evidence="3">Homodimer.</text>
</comment>
<dbReference type="RefSeq" id="WP_039469833.1">
    <property type="nucleotide sequence ID" value="NZ_JWLZ01000229.1"/>
</dbReference>
<feature type="binding site" evidence="7">
    <location>
        <position position="132"/>
    </location>
    <ligand>
        <name>Zn(2+)</name>
        <dbReference type="ChEBI" id="CHEBI:29105"/>
        <label>2</label>
    </ligand>
</feature>
<reference evidence="9 10" key="1">
    <citation type="submission" date="2014-12" db="EMBL/GenBank/DDBJ databases">
        <title>Genome sequencing of Photobacterium gaetbulicola AD005a.</title>
        <authorList>
            <person name="Adrian T.G.S."/>
            <person name="Chan K.G."/>
        </authorList>
    </citation>
    <scope>NUCLEOTIDE SEQUENCE [LARGE SCALE GENOMIC DNA]</scope>
    <source>
        <strain evidence="9 10">AD005a</strain>
    </source>
</reference>
<feature type="binding site" evidence="7">
    <location>
        <position position="387"/>
    </location>
    <ligand>
        <name>Zn(2+)</name>
        <dbReference type="ChEBI" id="CHEBI:29105"/>
        <label>2</label>
    </ligand>
</feature>
<comment type="cofactor">
    <cofactor evidence="1">
        <name>Mn(2+)</name>
        <dbReference type="ChEBI" id="CHEBI:29035"/>
    </cofactor>
</comment>